<dbReference type="EMBL" id="MLBF01000037">
    <property type="protein sequence ID" value="OLN28979.1"/>
    <property type="molecule type" value="Genomic_DNA"/>
</dbReference>
<feature type="compositionally biased region" description="Acidic residues" evidence="1">
    <location>
        <begin position="429"/>
        <end position="462"/>
    </location>
</feature>
<reference evidence="3 4" key="1">
    <citation type="submission" date="2016-09" db="EMBL/GenBank/DDBJ databases">
        <title>Complete genome of Desulfosporosinus sp. OL.</title>
        <authorList>
            <person name="Mardanov A."/>
            <person name="Beletsky A."/>
            <person name="Panova A."/>
            <person name="Karnachuk O."/>
            <person name="Ravin N."/>
        </authorList>
    </citation>
    <scope>NUCLEOTIDE SEQUENCE [LARGE SCALE GENOMIC DNA]</scope>
    <source>
        <strain evidence="3 4">OL</strain>
    </source>
</reference>
<gene>
    <name evidence="3" type="ORF">DSOL_3790</name>
</gene>
<name>A0A1Q8QNR2_9FIRM</name>
<dbReference type="STRING" id="1888891.DSOL_3790"/>
<feature type="domain" description="PIN like" evidence="2">
    <location>
        <begin position="22"/>
        <end position="251"/>
    </location>
</feature>
<protein>
    <recommendedName>
        <fullName evidence="2">PIN like domain-containing protein</fullName>
    </recommendedName>
</protein>
<sequence length="462" mass="53592">MGVNILAYMDAQVFKRLWSEAIISLDTSALVFLQECNVELAKCVMDTLLFVEKRIWISNHVAAVEMSKNFEYKGDRSGALGRLNKFHKTLDNSVTKMSEVFKSLSNELYEEGHGLLADVVSSVDMNEVFYDLLSDFNQRMDSSTKENREFLLSGLVQVFQKSICSKSSSILTDEELKNIQSIGAARYSDRIPPGYCDWDKDSNEFGDLIVWQEIMKKSHLDKIPMLFITRDKKEDWFKIEHKEIIGVRDELINEAKESGAEIFVIYFNDFVRMSSELVSKNVEALIDKLDREDGLLLEIEDYLHENIYGEIQDKLSEIANTNCNSDFVMVDTVQGVEITDRSYEIFDDYVVINCRVEFEVSVDHNFHYDSKEPNMELSGDVFSQLDARISINLLSGHHDEENKTLDIDSVSIEFDDVEVIDSSDPFGHEDEDYEEPEEFEHEEHEDYEYEESEEFEYEEYED</sequence>
<feature type="region of interest" description="Disordered" evidence="1">
    <location>
        <begin position="420"/>
        <end position="462"/>
    </location>
</feature>
<dbReference type="InterPro" id="IPR041578">
    <property type="entry name" value="PIN_8"/>
</dbReference>
<dbReference type="Proteomes" id="UP000186102">
    <property type="component" value="Unassembled WGS sequence"/>
</dbReference>
<comment type="caution">
    <text evidence="3">The sequence shown here is derived from an EMBL/GenBank/DDBJ whole genome shotgun (WGS) entry which is preliminary data.</text>
</comment>
<evidence type="ECO:0000313" key="4">
    <source>
        <dbReference type="Proteomes" id="UP000186102"/>
    </source>
</evidence>
<evidence type="ECO:0000256" key="1">
    <source>
        <dbReference type="SAM" id="MobiDB-lite"/>
    </source>
</evidence>
<evidence type="ECO:0000313" key="3">
    <source>
        <dbReference type="EMBL" id="OLN28979.1"/>
    </source>
</evidence>
<keyword evidence="4" id="KW-1185">Reference proteome</keyword>
<evidence type="ECO:0000259" key="2">
    <source>
        <dbReference type="Pfam" id="PF18476"/>
    </source>
</evidence>
<accession>A0A1Q8QNR2</accession>
<dbReference type="AlphaFoldDB" id="A0A1Q8QNR2"/>
<organism evidence="3 4">
    <name type="scientific">Desulfosporosinus metallidurans</name>
    <dbReference type="NCBI Taxonomy" id="1888891"/>
    <lineage>
        <taxon>Bacteria</taxon>
        <taxon>Bacillati</taxon>
        <taxon>Bacillota</taxon>
        <taxon>Clostridia</taxon>
        <taxon>Eubacteriales</taxon>
        <taxon>Desulfitobacteriaceae</taxon>
        <taxon>Desulfosporosinus</taxon>
    </lineage>
</organism>
<dbReference type="Pfam" id="PF18476">
    <property type="entry name" value="PIN_8"/>
    <property type="match status" value="1"/>
</dbReference>
<proteinExistence type="predicted"/>